<sequence length="270" mass="28897">MSEDNRYLVPGLARGLQLLTCFSRNEPQLTGAELARRLDLPRASVFRLLQTLEQTGFVERVPDAASYRLAIGVLRLGFEYLASMELTELGRPVIEQLRTDTGYSAHLVVRDGQQVVFVAKAVGANALFHSIQVGARLPAHATVLGRVLLSGLTMAELSQLYPESPLPAYTPRTPTTLAELKTLIDADRAKGWGLSQGGYETGITTLAAPVFNEQHEVVAAISITVPSQQVPAEKVSVLAPQVMQAAATLSGLLSHISHPSGSTPPTKAPA</sequence>
<dbReference type="Gene3D" id="3.30.450.40">
    <property type="match status" value="1"/>
</dbReference>
<keyword evidence="1" id="KW-0805">Transcription regulation</keyword>
<evidence type="ECO:0000259" key="5">
    <source>
        <dbReference type="PROSITE" id="PS51078"/>
    </source>
</evidence>
<dbReference type="InterPro" id="IPR014757">
    <property type="entry name" value="Tscrpt_reg_IclR_C"/>
</dbReference>
<dbReference type="PROSITE" id="PS51077">
    <property type="entry name" value="HTH_ICLR"/>
    <property type="match status" value="1"/>
</dbReference>
<dbReference type="Pfam" id="PF09339">
    <property type="entry name" value="HTH_IclR"/>
    <property type="match status" value="1"/>
</dbReference>
<keyword evidence="2" id="KW-0238">DNA-binding</keyword>
<dbReference type="GO" id="GO:0003677">
    <property type="term" value="F:DNA binding"/>
    <property type="evidence" value="ECO:0007669"/>
    <property type="project" value="UniProtKB-KW"/>
</dbReference>
<proteinExistence type="predicted"/>
<dbReference type="PROSITE" id="PS51078">
    <property type="entry name" value="ICLR_ED"/>
    <property type="match status" value="1"/>
</dbReference>
<dbReference type="PANTHER" id="PTHR30136">
    <property type="entry name" value="HELIX-TURN-HELIX TRANSCRIPTIONAL REGULATOR, ICLR FAMILY"/>
    <property type="match status" value="1"/>
</dbReference>
<dbReference type="RefSeq" id="WP_135286413.1">
    <property type="nucleotide sequence ID" value="NZ_SMLL01000007.1"/>
</dbReference>
<feature type="domain" description="IclR-ED" evidence="5">
    <location>
        <begin position="72"/>
        <end position="255"/>
    </location>
</feature>
<dbReference type="Proteomes" id="UP000297564">
    <property type="component" value="Unassembled WGS sequence"/>
</dbReference>
<dbReference type="GO" id="GO:0045892">
    <property type="term" value="P:negative regulation of DNA-templated transcription"/>
    <property type="evidence" value="ECO:0007669"/>
    <property type="project" value="TreeGrafter"/>
</dbReference>
<dbReference type="SUPFAM" id="SSF46785">
    <property type="entry name" value="Winged helix' DNA-binding domain"/>
    <property type="match status" value="1"/>
</dbReference>
<dbReference type="InterPro" id="IPR050707">
    <property type="entry name" value="HTH_MetabolicPath_Reg"/>
</dbReference>
<dbReference type="OrthoDB" id="9807558at2"/>
<dbReference type="FunFam" id="1.10.10.10:FF:000056">
    <property type="entry name" value="IclR family transcriptional regulator"/>
    <property type="match status" value="1"/>
</dbReference>
<dbReference type="InterPro" id="IPR036390">
    <property type="entry name" value="WH_DNA-bd_sf"/>
</dbReference>
<accession>A0A4Z0BD68</accession>
<evidence type="ECO:0000313" key="6">
    <source>
        <dbReference type="EMBL" id="TFY97246.1"/>
    </source>
</evidence>
<keyword evidence="7" id="KW-1185">Reference proteome</keyword>
<evidence type="ECO:0000256" key="1">
    <source>
        <dbReference type="ARBA" id="ARBA00023015"/>
    </source>
</evidence>
<gene>
    <name evidence="6" type="ORF">EZ242_17090</name>
</gene>
<evidence type="ECO:0000256" key="2">
    <source>
        <dbReference type="ARBA" id="ARBA00023125"/>
    </source>
</evidence>
<dbReference type="InterPro" id="IPR005471">
    <property type="entry name" value="Tscrpt_reg_IclR_N"/>
</dbReference>
<dbReference type="SMART" id="SM00346">
    <property type="entry name" value="HTH_ICLR"/>
    <property type="match status" value="1"/>
</dbReference>
<dbReference type="Pfam" id="PF01614">
    <property type="entry name" value="IclR_C"/>
    <property type="match status" value="1"/>
</dbReference>
<evidence type="ECO:0000259" key="4">
    <source>
        <dbReference type="PROSITE" id="PS51077"/>
    </source>
</evidence>
<evidence type="ECO:0000313" key="7">
    <source>
        <dbReference type="Proteomes" id="UP000297564"/>
    </source>
</evidence>
<keyword evidence="3" id="KW-0804">Transcription</keyword>
<dbReference type="SUPFAM" id="SSF55781">
    <property type="entry name" value="GAF domain-like"/>
    <property type="match status" value="1"/>
</dbReference>
<evidence type="ECO:0000256" key="3">
    <source>
        <dbReference type="ARBA" id="ARBA00023163"/>
    </source>
</evidence>
<dbReference type="EMBL" id="SMLL01000007">
    <property type="protein sequence ID" value="TFY97246.1"/>
    <property type="molecule type" value="Genomic_DNA"/>
</dbReference>
<dbReference type="Gene3D" id="1.10.10.10">
    <property type="entry name" value="Winged helix-like DNA-binding domain superfamily/Winged helix DNA-binding domain"/>
    <property type="match status" value="1"/>
</dbReference>
<dbReference type="GO" id="GO:0003700">
    <property type="term" value="F:DNA-binding transcription factor activity"/>
    <property type="evidence" value="ECO:0007669"/>
    <property type="project" value="TreeGrafter"/>
</dbReference>
<name>A0A4Z0BD68_9BURK</name>
<feature type="domain" description="HTH iclR-type" evidence="4">
    <location>
        <begin position="9"/>
        <end position="71"/>
    </location>
</feature>
<dbReference type="InterPro" id="IPR029016">
    <property type="entry name" value="GAF-like_dom_sf"/>
</dbReference>
<organism evidence="6 7">
    <name type="scientific">Ramlibacter rhizophilus</name>
    <dbReference type="NCBI Taxonomy" id="1781167"/>
    <lineage>
        <taxon>Bacteria</taxon>
        <taxon>Pseudomonadati</taxon>
        <taxon>Pseudomonadota</taxon>
        <taxon>Betaproteobacteria</taxon>
        <taxon>Burkholderiales</taxon>
        <taxon>Comamonadaceae</taxon>
        <taxon>Ramlibacter</taxon>
    </lineage>
</organism>
<dbReference type="InterPro" id="IPR036388">
    <property type="entry name" value="WH-like_DNA-bd_sf"/>
</dbReference>
<dbReference type="PANTHER" id="PTHR30136:SF34">
    <property type="entry name" value="TRANSCRIPTIONAL REGULATOR"/>
    <property type="match status" value="1"/>
</dbReference>
<comment type="caution">
    <text evidence="6">The sequence shown here is derived from an EMBL/GenBank/DDBJ whole genome shotgun (WGS) entry which is preliminary data.</text>
</comment>
<dbReference type="AlphaFoldDB" id="A0A4Z0BD68"/>
<protein>
    <submittedName>
        <fullName evidence="6">IclR family transcriptional regulator</fullName>
    </submittedName>
</protein>
<reference evidence="6 7" key="1">
    <citation type="submission" date="2019-03" db="EMBL/GenBank/DDBJ databases">
        <title>Ramlibacter rhizophilus CCTCC AB2015357, whole genome shotgun sequence.</title>
        <authorList>
            <person name="Zhang X."/>
            <person name="Feng G."/>
            <person name="Zhu H."/>
        </authorList>
    </citation>
    <scope>NUCLEOTIDE SEQUENCE [LARGE SCALE GENOMIC DNA]</scope>
    <source>
        <strain evidence="6 7">CCTCC AB2015357</strain>
    </source>
</reference>